<feature type="domain" description="HTH araC/xylS-type" evidence="14">
    <location>
        <begin position="1261"/>
        <end position="1360"/>
    </location>
</feature>
<proteinExistence type="predicted"/>
<feature type="signal peptide" evidence="13">
    <location>
        <begin position="1"/>
        <end position="21"/>
    </location>
</feature>
<dbReference type="InterPro" id="IPR015943">
    <property type="entry name" value="WD40/YVTN_repeat-like_dom_sf"/>
</dbReference>
<dbReference type="CDD" id="cd00146">
    <property type="entry name" value="PKD"/>
    <property type="match status" value="1"/>
</dbReference>
<dbReference type="Pfam" id="PF07494">
    <property type="entry name" value="Reg_prop"/>
    <property type="match status" value="8"/>
</dbReference>
<keyword evidence="8" id="KW-0902">Two-component regulatory system</keyword>
<sequence>MKFIKIIFSFLLILVTYSTISQDFSGTNQSLKFKQFSLVDGLSQSSVLCIMQDSKGYMWFGTRDGLNKYDGHTFKTYRHNYKDKNSISNSFIKTLVEDKNGDIWIGTNNGLNKFTPNNDSFERYKHSETKKSSFDNEIWSLTSAGDNNLWVGTNSGLEKFNIITKERTDIAKDSVHLLKNQIRSLFRSSDNNLWICNRKNIIVYNDSIVKEISYPQTQVRKTTRNYAPIVYEDKNNTIWLGYRDGLAVFNPQKNEFQHFKIKTNKISSINEEVRSVYEDFYGNIWVGTYNGLYIINKEKNVINHYLHDEKNKNSLSQNSIFNITGDTKGNVWIGTYAGGVNYYDRSFDLFKNYYIGASNYKLNYKVISSIVEDASKNLWIGTEGGGINFLNIKTGKFTYYTHNEDNPKSISTNNVKALLRTSEGNFWIGTHDGGLNFLNPTKTPFNFKKFNNDSNDSLSISNDRIISLFEDVNKHIWVGTSGGGLNVFHKKKKTFLRVKNTEQSIGEIIYNISKTEDKNVLLISGNKGLAKININTKEIVPIKYKQEREEDTSIITLCAFEDKQRNLWIGTEGYGLYFYNYTTKETINYGLEEGLPNQVIYTVLPDDYNNLWFSTNKGLSRLNLESNQFKNFDISDGISSNEFNYNSKIKLQNKELMFGSTNGIVFFNPNKILENSFIPPVYVTSVSVNNKPYLSGSSINEKITLNHNQNVFNFNFIALSYSKSEKNEYAYRLDGFDKNWNYIGHNKSATYTNLDAGNYTFRVKASNNDGLWNEKGHSIYITILPPFWKTWWAYLIYSILIIGSLFLIRKYSLLRIYEKNELKQERLEKQKIEEINRLKLTLFTNISHDFRTPLTLIIGPLERMLKNNEGSISIQNQHKTMYRNASVLLQLINQLLDFRKSETGKLKLRASENNIVSFIENIKKSFDEMADYREIDFTFKSKDKHIDIWFDDVNLKKVIFNLLSNAFKFTPNNGKIRIKLSTYTKPKNLKQFIQIEIKDDGKGIPKKNVKFIFDRFYQIKRDENSRSGTGIGLALVKSIIKLHKGSITVKSKEKEGATFVIQLPFGNSHLQKEQIVDISEEVNEAVFLQDNPINYLEEKPKNNNIEDIDDNIPTLLLVEDNTEVRNFIKQIFENNHNILEAENGEVALEIAKNNSINLIISDVMMPIMDGIELCEKIKTDVVTSHIPVLLLTAKTSKESQKEGYKTGADAYLTKPFDASILEQKVMNLLQTRLNFIKKFKKDIILKPKELEITSADEIFLKKCITIVEENINNSEFTIVDLINEIGMSRSAFYRKLKALTGQSIIEFIKTIKLKRAAQLISQTKRTISEIAFELGFNDLKHFRKSFKKQFNELPSQYRVKNHEDIQLNS</sequence>
<dbReference type="GO" id="GO:0003700">
    <property type="term" value="F:DNA-binding transcription factor activity"/>
    <property type="evidence" value="ECO:0007669"/>
    <property type="project" value="InterPro"/>
</dbReference>
<dbReference type="CDD" id="cd00075">
    <property type="entry name" value="HATPase"/>
    <property type="match status" value="1"/>
</dbReference>
<evidence type="ECO:0000256" key="4">
    <source>
        <dbReference type="ARBA" id="ARBA00022679"/>
    </source>
</evidence>
<dbReference type="Gene3D" id="1.10.10.60">
    <property type="entry name" value="Homeodomain-like"/>
    <property type="match status" value="1"/>
</dbReference>
<gene>
    <name evidence="17" type="ORF">QWY81_08965</name>
</gene>
<dbReference type="RefSeq" id="WP_165730932.1">
    <property type="nucleotide sequence ID" value="NZ_CP103460.1"/>
</dbReference>
<dbReference type="CDD" id="cd17574">
    <property type="entry name" value="REC_OmpR"/>
    <property type="match status" value="1"/>
</dbReference>
<dbReference type="PRINTS" id="PR00344">
    <property type="entry name" value="BCTRLSENSOR"/>
</dbReference>
<dbReference type="PROSITE" id="PS00041">
    <property type="entry name" value="HTH_ARAC_FAMILY_1"/>
    <property type="match status" value="1"/>
</dbReference>
<dbReference type="EC" id="2.7.13.3" evidence="2"/>
<dbReference type="SUPFAM" id="SSF46689">
    <property type="entry name" value="Homeodomain-like"/>
    <property type="match status" value="1"/>
</dbReference>
<dbReference type="SMART" id="SM00448">
    <property type="entry name" value="REC"/>
    <property type="match status" value="1"/>
</dbReference>
<keyword evidence="6" id="KW-0418">Kinase</keyword>
<keyword evidence="10" id="KW-0238">DNA-binding</keyword>
<feature type="domain" description="Histidine kinase" evidence="15">
    <location>
        <begin position="845"/>
        <end position="1067"/>
    </location>
</feature>
<evidence type="ECO:0000256" key="1">
    <source>
        <dbReference type="ARBA" id="ARBA00000085"/>
    </source>
</evidence>
<dbReference type="InterPro" id="IPR004358">
    <property type="entry name" value="Sig_transdc_His_kin-like_C"/>
</dbReference>
<evidence type="ECO:0000259" key="15">
    <source>
        <dbReference type="PROSITE" id="PS50109"/>
    </source>
</evidence>
<evidence type="ECO:0000256" key="5">
    <source>
        <dbReference type="ARBA" id="ARBA00022741"/>
    </source>
</evidence>
<dbReference type="InterPro" id="IPR036890">
    <property type="entry name" value="HATPase_C_sf"/>
</dbReference>
<dbReference type="GO" id="GO:0005524">
    <property type="term" value="F:ATP binding"/>
    <property type="evidence" value="ECO:0007669"/>
    <property type="project" value="UniProtKB-KW"/>
</dbReference>
<dbReference type="SUPFAM" id="SSF55874">
    <property type="entry name" value="ATPase domain of HSP90 chaperone/DNA topoisomerase II/histidine kinase"/>
    <property type="match status" value="1"/>
</dbReference>
<dbReference type="Pfam" id="PF02518">
    <property type="entry name" value="HATPase_c"/>
    <property type="match status" value="1"/>
</dbReference>
<organism evidence="17 18">
    <name type="scientific">Polaribacter sejongensis</name>
    <dbReference type="NCBI Taxonomy" id="985043"/>
    <lineage>
        <taxon>Bacteria</taxon>
        <taxon>Pseudomonadati</taxon>
        <taxon>Bacteroidota</taxon>
        <taxon>Flavobacteriia</taxon>
        <taxon>Flavobacteriales</taxon>
        <taxon>Flavobacteriaceae</taxon>
    </lineage>
</organism>
<dbReference type="GO" id="GO:0000155">
    <property type="term" value="F:phosphorelay sensor kinase activity"/>
    <property type="evidence" value="ECO:0007669"/>
    <property type="project" value="InterPro"/>
</dbReference>
<dbReference type="CDD" id="cd00082">
    <property type="entry name" value="HisKA"/>
    <property type="match status" value="1"/>
</dbReference>
<evidence type="ECO:0000256" key="8">
    <source>
        <dbReference type="ARBA" id="ARBA00023012"/>
    </source>
</evidence>
<dbReference type="InterPro" id="IPR009057">
    <property type="entry name" value="Homeodomain-like_sf"/>
</dbReference>
<dbReference type="InterPro" id="IPR018062">
    <property type="entry name" value="HTH_AraC-typ_CS"/>
</dbReference>
<dbReference type="InterPro" id="IPR018060">
    <property type="entry name" value="HTH_AraC"/>
</dbReference>
<dbReference type="Pfam" id="PF07495">
    <property type="entry name" value="Y_Y_Y"/>
    <property type="match status" value="1"/>
</dbReference>
<evidence type="ECO:0000256" key="13">
    <source>
        <dbReference type="SAM" id="SignalP"/>
    </source>
</evidence>
<dbReference type="SMART" id="SM00387">
    <property type="entry name" value="HATPase_c"/>
    <property type="match status" value="1"/>
</dbReference>
<dbReference type="GO" id="GO:0043565">
    <property type="term" value="F:sequence-specific DNA binding"/>
    <property type="evidence" value="ECO:0007669"/>
    <property type="project" value="InterPro"/>
</dbReference>
<feature type="modified residue" description="4-aspartylphosphate" evidence="12">
    <location>
        <position position="1162"/>
    </location>
</feature>
<dbReference type="InterPro" id="IPR013783">
    <property type="entry name" value="Ig-like_fold"/>
</dbReference>
<keyword evidence="11" id="KW-0804">Transcription</keyword>
<dbReference type="PROSITE" id="PS50110">
    <property type="entry name" value="RESPONSE_REGULATORY"/>
    <property type="match status" value="1"/>
</dbReference>
<reference evidence="17 18" key="1">
    <citation type="journal article" date="2014" name="Int. J. Syst. Evol. Microbiol.">
        <title>Complete genome sequence of Corynebacterium casei LMG S-19264T (=DSM 44701T), isolated from a smear-ripened cheese.</title>
        <authorList>
            <consortium name="US DOE Joint Genome Institute (JGI-PGF)"/>
            <person name="Walter F."/>
            <person name="Albersmeier A."/>
            <person name="Kalinowski J."/>
            <person name="Ruckert C."/>
        </authorList>
    </citation>
    <scope>NUCLEOTIDE SEQUENCE [LARGE SCALE GENOMIC DNA]</scope>
    <source>
        <strain evidence="17 18">CECT 8670</strain>
    </source>
</reference>
<dbReference type="Proteomes" id="UP001228636">
    <property type="component" value="Unassembled WGS sequence"/>
</dbReference>
<evidence type="ECO:0000256" key="6">
    <source>
        <dbReference type="ARBA" id="ARBA00022777"/>
    </source>
</evidence>
<keyword evidence="3 12" id="KW-0597">Phosphoprotein</keyword>
<dbReference type="InterPro" id="IPR003594">
    <property type="entry name" value="HATPase_dom"/>
</dbReference>
<dbReference type="InterPro" id="IPR011047">
    <property type="entry name" value="Quinoprotein_ADH-like_sf"/>
</dbReference>
<name>A0AAJ1QWP9_9FLAO</name>
<dbReference type="Gene3D" id="1.10.287.130">
    <property type="match status" value="1"/>
</dbReference>
<dbReference type="FunFam" id="2.60.40.10:FF:000791">
    <property type="entry name" value="Two-component system sensor histidine kinase/response regulator"/>
    <property type="match status" value="1"/>
</dbReference>
<keyword evidence="7" id="KW-0067">ATP-binding</keyword>
<evidence type="ECO:0000256" key="2">
    <source>
        <dbReference type="ARBA" id="ARBA00012438"/>
    </source>
</evidence>
<dbReference type="InterPro" id="IPR036097">
    <property type="entry name" value="HisK_dim/P_sf"/>
</dbReference>
<evidence type="ECO:0000259" key="14">
    <source>
        <dbReference type="PROSITE" id="PS01124"/>
    </source>
</evidence>
<comment type="catalytic activity">
    <reaction evidence="1">
        <text>ATP + protein L-histidine = ADP + protein N-phospho-L-histidine.</text>
        <dbReference type="EC" id="2.7.13.3"/>
    </reaction>
</comment>
<dbReference type="Gene3D" id="2.60.40.10">
    <property type="entry name" value="Immunoglobulins"/>
    <property type="match status" value="1"/>
</dbReference>
<dbReference type="Pfam" id="PF12833">
    <property type="entry name" value="HTH_18"/>
    <property type="match status" value="1"/>
</dbReference>
<dbReference type="FunFam" id="1.10.287.130:FF:000045">
    <property type="entry name" value="Two-component system sensor histidine kinase/response regulator"/>
    <property type="match status" value="1"/>
</dbReference>
<accession>A0AAJ1QWP9</accession>
<dbReference type="SUPFAM" id="SSF50998">
    <property type="entry name" value="Quinoprotein alcohol dehydrogenase-like"/>
    <property type="match status" value="1"/>
</dbReference>
<dbReference type="PROSITE" id="PS01124">
    <property type="entry name" value="HTH_ARAC_FAMILY_2"/>
    <property type="match status" value="1"/>
</dbReference>
<feature type="chain" id="PRO_5042567881" description="histidine kinase" evidence="13">
    <location>
        <begin position="22"/>
        <end position="1369"/>
    </location>
</feature>
<dbReference type="Gene3D" id="3.30.565.10">
    <property type="entry name" value="Histidine kinase-like ATPase, C-terminal domain"/>
    <property type="match status" value="1"/>
</dbReference>
<dbReference type="PANTHER" id="PTHR43547">
    <property type="entry name" value="TWO-COMPONENT HISTIDINE KINASE"/>
    <property type="match status" value="1"/>
</dbReference>
<dbReference type="InterPro" id="IPR001789">
    <property type="entry name" value="Sig_transdc_resp-reg_receiver"/>
</dbReference>
<dbReference type="InterPro" id="IPR003661">
    <property type="entry name" value="HisK_dim/P_dom"/>
</dbReference>
<dbReference type="EMBL" id="JAUFQH010000006">
    <property type="protein sequence ID" value="MDN3619581.1"/>
    <property type="molecule type" value="Genomic_DNA"/>
</dbReference>
<protein>
    <recommendedName>
        <fullName evidence="2">histidine kinase</fullName>
        <ecNumber evidence="2">2.7.13.3</ecNumber>
    </recommendedName>
</protein>
<dbReference type="PROSITE" id="PS50109">
    <property type="entry name" value="HIS_KIN"/>
    <property type="match status" value="1"/>
</dbReference>
<evidence type="ECO:0000256" key="10">
    <source>
        <dbReference type="ARBA" id="ARBA00023125"/>
    </source>
</evidence>
<keyword evidence="4" id="KW-0808">Transferase</keyword>
<dbReference type="InterPro" id="IPR011006">
    <property type="entry name" value="CheY-like_superfamily"/>
</dbReference>
<dbReference type="InterPro" id="IPR011123">
    <property type="entry name" value="Y_Y_Y"/>
</dbReference>
<evidence type="ECO:0000313" key="18">
    <source>
        <dbReference type="Proteomes" id="UP001228636"/>
    </source>
</evidence>
<dbReference type="PANTHER" id="PTHR43547:SF2">
    <property type="entry name" value="HYBRID SIGNAL TRANSDUCTION HISTIDINE KINASE C"/>
    <property type="match status" value="1"/>
</dbReference>
<dbReference type="Gene3D" id="2.130.10.10">
    <property type="entry name" value="YVTN repeat-like/Quinoprotein amine dehydrogenase"/>
    <property type="match status" value="2"/>
</dbReference>
<evidence type="ECO:0000256" key="3">
    <source>
        <dbReference type="ARBA" id="ARBA00022553"/>
    </source>
</evidence>
<keyword evidence="9" id="KW-0805">Transcription regulation</keyword>
<comment type="caution">
    <text evidence="17">The sequence shown here is derived from an EMBL/GenBank/DDBJ whole genome shotgun (WGS) entry which is preliminary data.</text>
</comment>
<evidence type="ECO:0000256" key="9">
    <source>
        <dbReference type="ARBA" id="ARBA00023015"/>
    </source>
</evidence>
<dbReference type="Pfam" id="PF00512">
    <property type="entry name" value="HisKA"/>
    <property type="match status" value="1"/>
</dbReference>
<evidence type="ECO:0000259" key="16">
    <source>
        <dbReference type="PROSITE" id="PS50110"/>
    </source>
</evidence>
<feature type="domain" description="Response regulatory" evidence="16">
    <location>
        <begin position="1114"/>
        <end position="1229"/>
    </location>
</feature>
<evidence type="ECO:0000256" key="7">
    <source>
        <dbReference type="ARBA" id="ARBA00022840"/>
    </source>
</evidence>
<evidence type="ECO:0000313" key="17">
    <source>
        <dbReference type="EMBL" id="MDN3619581.1"/>
    </source>
</evidence>
<dbReference type="Pfam" id="PF00072">
    <property type="entry name" value="Response_reg"/>
    <property type="match status" value="1"/>
</dbReference>
<dbReference type="InterPro" id="IPR005467">
    <property type="entry name" value="His_kinase_dom"/>
</dbReference>
<evidence type="ECO:0000256" key="12">
    <source>
        <dbReference type="PROSITE-ProRule" id="PRU00169"/>
    </source>
</evidence>
<dbReference type="FunFam" id="3.30.565.10:FF:000037">
    <property type="entry name" value="Hybrid sensor histidine kinase/response regulator"/>
    <property type="match status" value="1"/>
</dbReference>
<dbReference type="SMART" id="SM00342">
    <property type="entry name" value="HTH_ARAC"/>
    <property type="match status" value="1"/>
</dbReference>
<dbReference type="SMART" id="SM00388">
    <property type="entry name" value="HisKA"/>
    <property type="match status" value="1"/>
</dbReference>
<dbReference type="Gene3D" id="3.40.50.2300">
    <property type="match status" value="1"/>
</dbReference>
<dbReference type="InterPro" id="IPR011110">
    <property type="entry name" value="Reg_prop"/>
</dbReference>
<dbReference type="SUPFAM" id="SSF47384">
    <property type="entry name" value="Homodimeric domain of signal transducing histidine kinase"/>
    <property type="match status" value="1"/>
</dbReference>
<keyword evidence="5" id="KW-0547">Nucleotide-binding</keyword>
<evidence type="ECO:0000256" key="11">
    <source>
        <dbReference type="ARBA" id="ARBA00023163"/>
    </source>
</evidence>
<dbReference type="SUPFAM" id="SSF52172">
    <property type="entry name" value="CheY-like"/>
    <property type="match status" value="1"/>
</dbReference>
<keyword evidence="13" id="KW-0732">Signal</keyword>